<gene>
    <name evidence="1" type="ORF">HanXRQr2_Chr15g0673421</name>
</gene>
<dbReference type="Gramene" id="mRNA:HanXRQr2_Chr15g0673421">
    <property type="protein sequence ID" value="mRNA:HanXRQr2_Chr15g0673421"/>
    <property type="gene ID" value="HanXRQr2_Chr15g0673421"/>
</dbReference>
<evidence type="ECO:0000313" key="1">
    <source>
        <dbReference type="EMBL" id="KAF5762844.1"/>
    </source>
</evidence>
<dbReference type="EMBL" id="MNCJ02000330">
    <property type="protein sequence ID" value="KAF5762844.1"/>
    <property type="molecule type" value="Genomic_DNA"/>
</dbReference>
<proteinExistence type="predicted"/>
<dbReference type="AlphaFoldDB" id="A0A9K3DYE3"/>
<comment type="caution">
    <text evidence="1">The sequence shown here is derived from an EMBL/GenBank/DDBJ whole genome shotgun (WGS) entry which is preliminary data.</text>
</comment>
<protein>
    <submittedName>
        <fullName evidence="1">Uncharacterized protein</fullName>
    </submittedName>
</protein>
<evidence type="ECO:0000313" key="2">
    <source>
        <dbReference type="Proteomes" id="UP000215914"/>
    </source>
</evidence>
<reference evidence="1" key="1">
    <citation type="journal article" date="2017" name="Nature">
        <title>The sunflower genome provides insights into oil metabolism, flowering and Asterid evolution.</title>
        <authorList>
            <person name="Badouin H."/>
            <person name="Gouzy J."/>
            <person name="Grassa C.J."/>
            <person name="Murat F."/>
            <person name="Staton S.E."/>
            <person name="Cottret L."/>
            <person name="Lelandais-Briere C."/>
            <person name="Owens G.L."/>
            <person name="Carrere S."/>
            <person name="Mayjonade B."/>
            <person name="Legrand L."/>
            <person name="Gill N."/>
            <person name="Kane N.C."/>
            <person name="Bowers J.E."/>
            <person name="Hubner S."/>
            <person name="Bellec A."/>
            <person name="Berard A."/>
            <person name="Berges H."/>
            <person name="Blanchet N."/>
            <person name="Boniface M.C."/>
            <person name="Brunel D."/>
            <person name="Catrice O."/>
            <person name="Chaidir N."/>
            <person name="Claudel C."/>
            <person name="Donnadieu C."/>
            <person name="Faraut T."/>
            <person name="Fievet G."/>
            <person name="Helmstetter N."/>
            <person name="King M."/>
            <person name="Knapp S.J."/>
            <person name="Lai Z."/>
            <person name="Le Paslier M.C."/>
            <person name="Lippi Y."/>
            <person name="Lorenzon L."/>
            <person name="Mandel J.R."/>
            <person name="Marage G."/>
            <person name="Marchand G."/>
            <person name="Marquand E."/>
            <person name="Bret-Mestries E."/>
            <person name="Morien E."/>
            <person name="Nambeesan S."/>
            <person name="Nguyen T."/>
            <person name="Pegot-Espagnet P."/>
            <person name="Pouilly N."/>
            <person name="Raftis F."/>
            <person name="Sallet E."/>
            <person name="Schiex T."/>
            <person name="Thomas J."/>
            <person name="Vandecasteele C."/>
            <person name="Vares D."/>
            <person name="Vear F."/>
            <person name="Vautrin S."/>
            <person name="Crespi M."/>
            <person name="Mangin B."/>
            <person name="Burke J.M."/>
            <person name="Salse J."/>
            <person name="Munos S."/>
            <person name="Vincourt P."/>
            <person name="Rieseberg L.H."/>
            <person name="Langlade N.B."/>
        </authorList>
    </citation>
    <scope>NUCLEOTIDE SEQUENCE</scope>
    <source>
        <tissue evidence="1">Leaves</tissue>
    </source>
</reference>
<name>A0A9K3DYE3_HELAN</name>
<sequence length="46" mass="5307">MCVWVRVEIFDTNNNMGRVQVAYFNLSTHQPDTIDTPTCNQSFVDV</sequence>
<accession>A0A9K3DYE3</accession>
<keyword evidence="2" id="KW-1185">Reference proteome</keyword>
<organism evidence="1 2">
    <name type="scientific">Helianthus annuus</name>
    <name type="common">Common sunflower</name>
    <dbReference type="NCBI Taxonomy" id="4232"/>
    <lineage>
        <taxon>Eukaryota</taxon>
        <taxon>Viridiplantae</taxon>
        <taxon>Streptophyta</taxon>
        <taxon>Embryophyta</taxon>
        <taxon>Tracheophyta</taxon>
        <taxon>Spermatophyta</taxon>
        <taxon>Magnoliopsida</taxon>
        <taxon>eudicotyledons</taxon>
        <taxon>Gunneridae</taxon>
        <taxon>Pentapetalae</taxon>
        <taxon>asterids</taxon>
        <taxon>campanulids</taxon>
        <taxon>Asterales</taxon>
        <taxon>Asteraceae</taxon>
        <taxon>Asteroideae</taxon>
        <taxon>Heliantheae alliance</taxon>
        <taxon>Heliantheae</taxon>
        <taxon>Helianthus</taxon>
    </lineage>
</organism>
<reference evidence="1" key="2">
    <citation type="submission" date="2020-06" db="EMBL/GenBank/DDBJ databases">
        <title>Helianthus annuus Genome sequencing and assembly Release 2.</title>
        <authorList>
            <person name="Gouzy J."/>
            <person name="Langlade N."/>
            <person name="Munos S."/>
        </authorList>
    </citation>
    <scope>NUCLEOTIDE SEQUENCE</scope>
    <source>
        <tissue evidence="1">Leaves</tissue>
    </source>
</reference>
<dbReference type="Proteomes" id="UP000215914">
    <property type="component" value="Unassembled WGS sequence"/>
</dbReference>